<accession>A0A552FUK2</accession>
<comment type="caution">
    <text evidence="1">The sequence shown here is derived from an EMBL/GenBank/DDBJ whole genome shotgun (WGS) entry which is preliminary data.</text>
</comment>
<evidence type="ECO:0000313" key="1">
    <source>
        <dbReference type="EMBL" id="TRU50386.1"/>
    </source>
</evidence>
<organism evidence="1 2">
    <name type="scientific">Microcystis aeruginosa Ma_QC_Ch_20071001_S25D</name>
    <dbReference type="NCBI Taxonomy" id="2486250"/>
    <lineage>
        <taxon>Bacteria</taxon>
        <taxon>Bacillati</taxon>
        <taxon>Cyanobacteriota</taxon>
        <taxon>Cyanophyceae</taxon>
        <taxon>Oscillatoriophycideae</taxon>
        <taxon>Chroococcales</taxon>
        <taxon>Microcystaceae</taxon>
        <taxon>Microcystis</taxon>
    </lineage>
</organism>
<proteinExistence type="predicted"/>
<dbReference type="EMBL" id="SFBE01000175">
    <property type="protein sequence ID" value="TRU50386.1"/>
    <property type="molecule type" value="Genomic_DNA"/>
</dbReference>
<protein>
    <submittedName>
        <fullName evidence="1">Uncharacterized protein</fullName>
    </submittedName>
</protein>
<gene>
    <name evidence="1" type="ORF">EWV57_10550</name>
</gene>
<evidence type="ECO:0000313" key="2">
    <source>
        <dbReference type="Proteomes" id="UP000316958"/>
    </source>
</evidence>
<dbReference type="Proteomes" id="UP000316958">
    <property type="component" value="Unassembled WGS sequence"/>
</dbReference>
<name>A0A552FUK2_MICAE</name>
<sequence>MNQESEETVNDEMWSEYDFSSGIRGKYYEAYRQASNVIILDPDVAEIFQDSASVNEALRLLAKITKSGKI</sequence>
<reference evidence="1 2" key="1">
    <citation type="submission" date="2019-01" db="EMBL/GenBank/DDBJ databases">
        <title>Coherence of Microcystis species and biogeography revealed through population genomics.</title>
        <authorList>
            <person name="Perez-Carrascal O.M."/>
            <person name="Terrat Y."/>
            <person name="Giani A."/>
            <person name="Fortin N."/>
            <person name="Tromas N."/>
            <person name="Shapiro B.J."/>
        </authorList>
    </citation>
    <scope>NUCLEOTIDE SEQUENCE [LARGE SCALE GENOMIC DNA]</scope>
    <source>
        <strain evidence="1">Ma_QC_Ch_20071001_S25D</strain>
    </source>
</reference>
<dbReference type="AlphaFoldDB" id="A0A552FUK2"/>